<dbReference type="Pfam" id="PF00270">
    <property type="entry name" value="DEAD"/>
    <property type="match status" value="1"/>
</dbReference>
<dbReference type="GO" id="GO:0030894">
    <property type="term" value="C:replisome"/>
    <property type="evidence" value="ECO:0007669"/>
    <property type="project" value="TreeGrafter"/>
</dbReference>
<dbReference type="EMBL" id="JACNIG010000142">
    <property type="protein sequence ID" value="MBC8431434.1"/>
    <property type="molecule type" value="Genomic_DNA"/>
</dbReference>
<dbReference type="Gene3D" id="1.10.10.10">
    <property type="entry name" value="Winged helix-like DNA-binding domain superfamily/Winged helix DNA-binding domain"/>
    <property type="match status" value="1"/>
</dbReference>
<dbReference type="InterPro" id="IPR001650">
    <property type="entry name" value="Helicase_C-like"/>
</dbReference>
<keyword evidence="6" id="KW-0067">ATP-binding</keyword>
<evidence type="ECO:0000256" key="2">
    <source>
        <dbReference type="ARBA" id="ARBA00022723"/>
    </source>
</evidence>
<dbReference type="GO" id="GO:0006310">
    <property type="term" value="P:DNA recombination"/>
    <property type="evidence" value="ECO:0007669"/>
    <property type="project" value="InterPro"/>
</dbReference>
<evidence type="ECO:0000256" key="6">
    <source>
        <dbReference type="ARBA" id="ARBA00022840"/>
    </source>
</evidence>
<dbReference type="SMART" id="SM00490">
    <property type="entry name" value="HELICc"/>
    <property type="match status" value="1"/>
</dbReference>
<dbReference type="InterPro" id="IPR011545">
    <property type="entry name" value="DEAD/DEAH_box_helicase_dom"/>
</dbReference>
<comment type="caution">
    <text evidence="15">The sequence shown here is derived from an EMBL/GenBank/DDBJ whole genome shotgun (WGS) entry which is preliminary data.</text>
</comment>
<gene>
    <name evidence="15" type="ORF">H8D96_05900</name>
</gene>
<keyword evidence="2" id="KW-0479">Metal-binding</keyword>
<evidence type="ECO:0000256" key="8">
    <source>
        <dbReference type="ARBA" id="ARBA00023235"/>
    </source>
</evidence>
<evidence type="ECO:0000256" key="1">
    <source>
        <dbReference type="ARBA" id="ARBA00005446"/>
    </source>
</evidence>
<dbReference type="PROSITE" id="PS51192">
    <property type="entry name" value="HELICASE_ATP_BIND_1"/>
    <property type="match status" value="1"/>
</dbReference>
<evidence type="ECO:0000256" key="5">
    <source>
        <dbReference type="ARBA" id="ARBA00022806"/>
    </source>
</evidence>
<dbReference type="AlphaFoldDB" id="A0A8J6TJX0"/>
<dbReference type="InterPro" id="IPR014001">
    <property type="entry name" value="Helicase_ATP-bd"/>
</dbReference>
<dbReference type="GO" id="GO:0043590">
    <property type="term" value="C:bacterial nucleoid"/>
    <property type="evidence" value="ECO:0007669"/>
    <property type="project" value="TreeGrafter"/>
</dbReference>
<dbReference type="NCBIfam" id="TIGR00614">
    <property type="entry name" value="recQ_fam"/>
    <property type="match status" value="1"/>
</dbReference>
<evidence type="ECO:0000256" key="10">
    <source>
        <dbReference type="ARBA" id="ARBA00034808"/>
    </source>
</evidence>
<proteinExistence type="inferred from homology"/>
<dbReference type="Pfam" id="PF16124">
    <property type="entry name" value="RecQ_Zn_bind"/>
    <property type="match status" value="1"/>
</dbReference>
<dbReference type="Pfam" id="PF00271">
    <property type="entry name" value="Helicase_C"/>
    <property type="match status" value="1"/>
</dbReference>
<evidence type="ECO:0000256" key="12">
    <source>
        <dbReference type="ARBA" id="ARBA00044550"/>
    </source>
</evidence>
<keyword evidence="8" id="KW-0413">Isomerase</keyword>
<dbReference type="PROSITE" id="PS00690">
    <property type="entry name" value="DEAH_ATP_HELICASE"/>
    <property type="match status" value="1"/>
</dbReference>
<dbReference type="InterPro" id="IPR036388">
    <property type="entry name" value="WH-like_DNA-bd_sf"/>
</dbReference>
<dbReference type="GO" id="GO:0005737">
    <property type="term" value="C:cytoplasm"/>
    <property type="evidence" value="ECO:0007669"/>
    <property type="project" value="TreeGrafter"/>
</dbReference>
<dbReference type="InterPro" id="IPR027417">
    <property type="entry name" value="P-loop_NTPase"/>
</dbReference>
<comment type="catalytic activity">
    <reaction evidence="9">
        <text>Couples ATP hydrolysis with the unwinding of duplex DNA by translocating in the 3'-5' direction.</text>
        <dbReference type="EC" id="5.6.2.4"/>
    </reaction>
</comment>
<evidence type="ECO:0000256" key="9">
    <source>
        <dbReference type="ARBA" id="ARBA00034617"/>
    </source>
</evidence>
<keyword evidence="4" id="KW-0378">Hydrolase</keyword>
<comment type="similarity">
    <text evidence="1">Belongs to the helicase family. RecQ subfamily.</text>
</comment>
<evidence type="ECO:0000313" key="15">
    <source>
        <dbReference type="EMBL" id="MBC8431434.1"/>
    </source>
</evidence>
<dbReference type="GO" id="GO:0046872">
    <property type="term" value="F:metal ion binding"/>
    <property type="evidence" value="ECO:0007669"/>
    <property type="project" value="UniProtKB-KW"/>
</dbReference>
<accession>A0A8J6TJX0</accession>
<evidence type="ECO:0000256" key="7">
    <source>
        <dbReference type="ARBA" id="ARBA00023125"/>
    </source>
</evidence>
<reference evidence="15 16" key="1">
    <citation type="submission" date="2020-08" db="EMBL/GenBank/DDBJ databases">
        <title>Bridging the membrane lipid divide: bacteria of the FCB group superphylum have the potential to synthesize archaeal ether lipids.</title>
        <authorList>
            <person name="Villanueva L."/>
            <person name="Von Meijenfeldt F.A.B."/>
            <person name="Westbye A.B."/>
            <person name="Yadav S."/>
            <person name="Hopmans E.C."/>
            <person name="Dutilh B.E."/>
            <person name="Sinninghe Damste J.S."/>
        </authorList>
    </citation>
    <scope>NUCLEOTIDE SEQUENCE [LARGE SCALE GENOMIC DNA]</scope>
    <source>
        <strain evidence="15">NIOZ-UU17</strain>
    </source>
</reference>
<dbReference type="InterPro" id="IPR002464">
    <property type="entry name" value="DNA/RNA_helicase_DEAH_CS"/>
</dbReference>
<keyword evidence="7" id="KW-0238">DNA-binding</keyword>
<dbReference type="GO" id="GO:0043138">
    <property type="term" value="F:3'-5' DNA helicase activity"/>
    <property type="evidence" value="ECO:0007669"/>
    <property type="project" value="UniProtKB-EC"/>
</dbReference>
<dbReference type="PROSITE" id="PS51194">
    <property type="entry name" value="HELICASE_CTER"/>
    <property type="match status" value="1"/>
</dbReference>
<dbReference type="GO" id="GO:0006281">
    <property type="term" value="P:DNA repair"/>
    <property type="evidence" value="ECO:0007669"/>
    <property type="project" value="TreeGrafter"/>
</dbReference>
<keyword evidence="5 15" id="KW-0347">Helicase</keyword>
<evidence type="ECO:0000256" key="3">
    <source>
        <dbReference type="ARBA" id="ARBA00022741"/>
    </source>
</evidence>
<protein>
    <recommendedName>
        <fullName evidence="11">ATP-dependent DNA helicase RecQ</fullName>
        <ecNumber evidence="10">5.6.2.4</ecNumber>
    </recommendedName>
    <alternativeName>
        <fullName evidence="12">DNA 3'-5' helicase RecQ</fullName>
    </alternativeName>
</protein>
<dbReference type="SUPFAM" id="SSF52540">
    <property type="entry name" value="P-loop containing nucleoside triphosphate hydrolases"/>
    <property type="match status" value="1"/>
</dbReference>
<sequence>MLEKQLKQYFGYSSFRSGQKEVIARITKGESAVAIFPTGAGKSLCYQLPAMLLPHLTLVVSPLLALMKDQVDFLSAHRIPAARLDSTLELQTYNEIVTQAKNDRLKILMISVERFKNERFRQHLEKMKISLLVVDEAHCISQWGHNFRPEYLKLPAYRKAYHIAQTLLLTATAAPPVIEDMCAGFEICKQNVVITGFYRQNLFLTVTPTKETNKREQLLDRIREEPEAPTIVYVTLQRTAEEIAAFLDNCGINAAGYHAGMQNEDRERIQNQFMDGARSCVVATIAFGMGIDKADIRRVIHFDLPKSIESYSQEIGRAGRDGKPALCEVLANRNNISILENFVYGDTPEQKAIADLLERIKAQSGFVWELKLLALAFDLNIRPLPLRTLLVYLEMDGIIRPKGTYFDQYAFQFLTQRQEIIDRFQGERRQFAAAIFEHSETKKVWTYVDIDKIVARYTTDRKRVVAALDYFDDQGWIRLQSRQAIDVFDLVDKRFDIDQLARSMYEKFKNKESREIARIQQMVGFFESKVCLSKALALYFGEAMTIDHCGHCSVCKGHPAKIEHTLELEPLAHKNLDDLSSDYLAKGDPFCSPLDVAKFLCGIQTPFFARAKVKKMPNFGVLQHYPFMDVKTWVEAQRK</sequence>
<evidence type="ECO:0000313" key="16">
    <source>
        <dbReference type="Proteomes" id="UP000605201"/>
    </source>
</evidence>
<dbReference type="PANTHER" id="PTHR13710:SF105">
    <property type="entry name" value="ATP-DEPENDENT DNA HELICASE Q1"/>
    <property type="match status" value="1"/>
</dbReference>
<dbReference type="GO" id="GO:0003677">
    <property type="term" value="F:DNA binding"/>
    <property type="evidence" value="ECO:0007669"/>
    <property type="project" value="UniProtKB-KW"/>
</dbReference>
<name>A0A8J6TJX0_9BACT</name>
<dbReference type="GO" id="GO:0005524">
    <property type="term" value="F:ATP binding"/>
    <property type="evidence" value="ECO:0007669"/>
    <property type="project" value="UniProtKB-KW"/>
</dbReference>
<evidence type="ECO:0000259" key="14">
    <source>
        <dbReference type="PROSITE" id="PS51194"/>
    </source>
</evidence>
<dbReference type="EC" id="5.6.2.4" evidence="10"/>
<dbReference type="InterPro" id="IPR004589">
    <property type="entry name" value="DNA_helicase_ATP-dep_RecQ"/>
</dbReference>
<dbReference type="InterPro" id="IPR032284">
    <property type="entry name" value="RecQ_Zn-bd"/>
</dbReference>
<organism evidence="15 16">
    <name type="scientific">Candidatus Desulfatibia vada</name>
    <dbReference type="NCBI Taxonomy" id="2841696"/>
    <lineage>
        <taxon>Bacteria</taxon>
        <taxon>Pseudomonadati</taxon>
        <taxon>Thermodesulfobacteriota</taxon>
        <taxon>Desulfobacteria</taxon>
        <taxon>Desulfobacterales</taxon>
        <taxon>Desulfobacterales incertae sedis</taxon>
        <taxon>Candidatus Desulfatibia</taxon>
    </lineage>
</organism>
<evidence type="ECO:0000256" key="11">
    <source>
        <dbReference type="ARBA" id="ARBA00044535"/>
    </source>
</evidence>
<dbReference type="GO" id="GO:0016787">
    <property type="term" value="F:hydrolase activity"/>
    <property type="evidence" value="ECO:0007669"/>
    <property type="project" value="UniProtKB-KW"/>
</dbReference>
<feature type="domain" description="Helicase C-terminal" evidence="14">
    <location>
        <begin position="214"/>
        <end position="373"/>
    </location>
</feature>
<dbReference type="Gene3D" id="3.40.50.300">
    <property type="entry name" value="P-loop containing nucleotide triphosphate hydrolases"/>
    <property type="match status" value="2"/>
</dbReference>
<evidence type="ECO:0000256" key="4">
    <source>
        <dbReference type="ARBA" id="ARBA00022801"/>
    </source>
</evidence>
<keyword evidence="3" id="KW-0547">Nucleotide-binding</keyword>
<dbReference type="GO" id="GO:0009378">
    <property type="term" value="F:four-way junction helicase activity"/>
    <property type="evidence" value="ECO:0007669"/>
    <property type="project" value="TreeGrafter"/>
</dbReference>
<dbReference type="CDD" id="cd18018">
    <property type="entry name" value="DEXHc_RecQ4-like"/>
    <property type="match status" value="1"/>
</dbReference>
<dbReference type="Proteomes" id="UP000605201">
    <property type="component" value="Unassembled WGS sequence"/>
</dbReference>
<feature type="domain" description="Helicase ATP-binding" evidence="13">
    <location>
        <begin position="23"/>
        <end position="191"/>
    </location>
</feature>
<dbReference type="PANTHER" id="PTHR13710">
    <property type="entry name" value="DNA HELICASE RECQ FAMILY MEMBER"/>
    <property type="match status" value="1"/>
</dbReference>
<dbReference type="SMART" id="SM00487">
    <property type="entry name" value="DEXDc"/>
    <property type="match status" value="1"/>
</dbReference>
<evidence type="ECO:0000259" key="13">
    <source>
        <dbReference type="PROSITE" id="PS51192"/>
    </source>
</evidence>